<accession>A0A5K1UCA7</accession>
<comment type="caution">
    <text evidence="1">The sequence shown here is derived from an EMBL/GenBank/DDBJ whole genome shotgun (WGS) entry which is preliminary data.</text>
</comment>
<evidence type="ECO:0000313" key="2">
    <source>
        <dbReference type="Proteomes" id="UP000078387"/>
    </source>
</evidence>
<dbReference type="VEuPathDB" id="AmoebaDB:EHI8A_014080"/>
<dbReference type="VEuPathDB" id="AmoebaDB:KM1_007480"/>
<dbReference type="EMBL" id="BDEQ01000001">
    <property type="protein sequence ID" value="GAT93558.1"/>
    <property type="molecule type" value="Genomic_DNA"/>
</dbReference>
<protein>
    <recommendedName>
        <fullName evidence="3">TLDc domain-containing protein</fullName>
    </recommendedName>
</protein>
<dbReference type="VEuPathDB" id="AmoebaDB:EHI7A_002430"/>
<dbReference type="VEuPathDB" id="AmoebaDB:EHI_014280"/>
<name>A0A5K1UCA7_ENTHI</name>
<organism evidence="1 2">
    <name type="scientific">Entamoeba histolytica</name>
    <dbReference type="NCBI Taxonomy" id="5759"/>
    <lineage>
        <taxon>Eukaryota</taxon>
        <taxon>Amoebozoa</taxon>
        <taxon>Evosea</taxon>
        <taxon>Archamoebae</taxon>
        <taxon>Mastigamoebida</taxon>
        <taxon>Entamoebidae</taxon>
        <taxon>Entamoeba</taxon>
    </lineage>
</organism>
<reference evidence="1 2" key="1">
    <citation type="submission" date="2016-05" db="EMBL/GenBank/DDBJ databases">
        <title>First whole genome sequencing of Entamoeba histolytica HM1:IMSS-clone-6.</title>
        <authorList>
            <person name="Mukherjee Avik.K."/>
            <person name="Izumyama S."/>
            <person name="Nakada-Tsukui K."/>
            <person name="Nozaki T."/>
        </authorList>
    </citation>
    <scope>NUCLEOTIDE SEQUENCE [LARGE SCALE GENOMIC DNA]</scope>
    <source>
        <strain evidence="1 2">HM1:IMSS clone 6</strain>
    </source>
</reference>
<dbReference type="Proteomes" id="UP000078387">
    <property type="component" value="Unassembled WGS sequence"/>
</dbReference>
<proteinExistence type="predicted"/>
<sequence length="313" mass="36307">MGNTNTQPLHETKDDEDMSVIKEKIKPQVDIQEQQITKNITYKGIDYQTKSCNEVVNNPYKQWSCLFHSFNESDEQHKHYTEQGFVSEKMDYKDCPNMNNFIEHSVEKYYVKKRVDTKKKNSNRTKSGPSSRFSPFLVPILPKPASIKEIHKVNKLKKWTNLSYFRMVYFSGIDELSTRGFLSKVCGLNNLLIIVTTPSDECFGVFNGSTLPAQITGLTYIESEFFFFFIFTNNGEKFKFKRKATSQTKRSLTLYPSTEQEFIFCAFCSFWITNKGRIGIHPLMRDQFDLSSVVNPLGGIKKTIKELIVVHCY</sequence>
<dbReference type="AlphaFoldDB" id="A0A5K1UCA7"/>
<evidence type="ECO:0008006" key="3">
    <source>
        <dbReference type="Google" id="ProtNLM"/>
    </source>
</evidence>
<gene>
    <name evidence="1" type="ORF">CL6EHI_014280</name>
</gene>
<evidence type="ECO:0000313" key="1">
    <source>
        <dbReference type="EMBL" id="GAT93558.1"/>
    </source>
</evidence>
<dbReference type="VEuPathDB" id="AmoebaDB:EHI5A_004840"/>